<feature type="region of interest" description="Disordered" evidence="1">
    <location>
        <begin position="499"/>
        <end position="539"/>
    </location>
</feature>
<dbReference type="RefSeq" id="XP_060288715.1">
    <property type="nucleotide sequence ID" value="XM_060431377.1"/>
</dbReference>
<accession>A0AAJ0CAD9</accession>
<name>A0AAJ0CAD9_9PEZI</name>
<proteinExistence type="predicted"/>
<feature type="compositionally biased region" description="Acidic residues" evidence="1">
    <location>
        <begin position="278"/>
        <end position="316"/>
    </location>
</feature>
<protein>
    <submittedName>
        <fullName evidence="2">Uncharacterized protein</fullName>
    </submittedName>
</protein>
<sequence>MPSAKKTPAKAGKTVAKTRQNETRKAVTSPELTTPTPGRKKKTRKAWPYTHIPPKPEDTARNGRHEGRNLITWTRPRMAEKLLLHIQYECHRYKIDLPWESISHRLHPGSSGGAIMQHFNRLRSHLVAEGHLVPPVCQKPGTDGADVTVRGYIRKYPDSDDTVTTREVPFTEPMEDRKFNLPDAYNNKRISTSFKREQMGGRKRKGKATGAAVKRSKTASPEVDLADLDSDGDYNPGRETRSISVRRSSRSKMTRSFIEDHDDHDDHEELEASFGAEQDVESDDDDDQTGEEADDEAEQTGIEDETEHTGIEDEAEGTGVYAEYEIDVIDGDEDDYSEDGTEDGEVDVVNDPPAPVSLPVPKQEPSENSDFFNNAVPYNNNDMMYANSHNGMMNANSHGGMMNANPHGGMMNVNPHGGMMNIGYHNGMMNANHHNGMMTTNYHHGMMNFNPQNGMMYTGPSGLEYVASASGNDYVPYNYARVGQYAFQHPGQVTFGHGSVSHTSSYSPESINGPAPHGSGGIDPMASNHQIPHGLPVPQHQFGHSLVQNAGAWVNGLECIEDPFYGFSNGDDNECDDKSSVQH</sequence>
<dbReference type="EMBL" id="MU838997">
    <property type="protein sequence ID" value="KAK1772502.1"/>
    <property type="molecule type" value="Genomic_DNA"/>
</dbReference>
<evidence type="ECO:0000313" key="3">
    <source>
        <dbReference type="Proteomes" id="UP001244011"/>
    </source>
</evidence>
<feature type="compositionally biased region" description="Polar residues" evidence="1">
    <location>
        <begin position="500"/>
        <end position="510"/>
    </location>
</feature>
<feature type="region of interest" description="Disordered" evidence="1">
    <location>
        <begin position="191"/>
        <end position="320"/>
    </location>
</feature>
<feature type="compositionally biased region" description="Basic and acidic residues" evidence="1">
    <location>
        <begin position="54"/>
        <end position="63"/>
    </location>
</feature>
<feature type="compositionally biased region" description="Acidic residues" evidence="1">
    <location>
        <begin position="260"/>
        <end position="271"/>
    </location>
</feature>
<reference evidence="2" key="1">
    <citation type="submission" date="2023-06" db="EMBL/GenBank/DDBJ databases">
        <title>Genome-scale phylogeny and comparative genomics of the fungal order Sordariales.</title>
        <authorList>
            <consortium name="Lawrence Berkeley National Laboratory"/>
            <person name="Hensen N."/>
            <person name="Bonometti L."/>
            <person name="Westerberg I."/>
            <person name="Brannstrom I.O."/>
            <person name="Guillou S."/>
            <person name="Cros-Aarteil S."/>
            <person name="Calhoun S."/>
            <person name="Haridas S."/>
            <person name="Kuo A."/>
            <person name="Mondo S."/>
            <person name="Pangilinan J."/>
            <person name="Riley R."/>
            <person name="Labutti K."/>
            <person name="Andreopoulos B."/>
            <person name="Lipzen A."/>
            <person name="Chen C."/>
            <person name="Yanf M."/>
            <person name="Daum C."/>
            <person name="Ng V."/>
            <person name="Clum A."/>
            <person name="Steindorff A."/>
            <person name="Ohm R."/>
            <person name="Martin F."/>
            <person name="Silar P."/>
            <person name="Natvig D."/>
            <person name="Lalanne C."/>
            <person name="Gautier V."/>
            <person name="Ament-Velasquez S.L."/>
            <person name="Kruys A."/>
            <person name="Hutchinson M.I."/>
            <person name="Powell A.J."/>
            <person name="Barry K."/>
            <person name="Miller A.N."/>
            <person name="Grigoriev I.V."/>
            <person name="Debuchy R."/>
            <person name="Gladieux P."/>
            <person name="Thoren M.H."/>
            <person name="Johannesson H."/>
        </authorList>
    </citation>
    <scope>NUCLEOTIDE SEQUENCE</scope>
    <source>
        <strain evidence="2">8032-3</strain>
    </source>
</reference>
<organism evidence="2 3">
    <name type="scientific">Phialemonium atrogriseum</name>
    <dbReference type="NCBI Taxonomy" id="1093897"/>
    <lineage>
        <taxon>Eukaryota</taxon>
        <taxon>Fungi</taxon>
        <taxon>Dikarya</taxon>
        <taxon>Ascomycota</taxon>
        <taxon>Pezizomycotina</taxon>
        <taxon>Sordariomycetes</taxon>
        <taxon>Sordariomycetidae</taxon>
        <taxon>Cephalothecales</taxon>
        <taxon>Cephalothecaceae</taxon>
        <taxon>Phialemonium</taxon>
    </lineage>
</organism>
<dbReference type="GeneID" id="85314564"/>
<keyword evidence="3" id="KW-1185">Reference proteome</keyword>
<dbReference type="Proteomes" id="UP001244011">
    <property type="component" value="Unassembled WGS sequence"/>
</dbReference>
<feature type="region of interest" description="Disordered" evidence="1">
    <location>
        <begin position="1"/>
        <end position="63"/>
    </location>
</feature>
<gene>
    <name evidence="2" type="ORF">QBC33DRAFT_583339</name>
</gene>
<comment type="caution">
    <text evidence="2">The sequence shown here is derived from an EMBL/GenBank/DDBJ whole genome shotgun (WGS) entry which is preliminary data.</text>
</comment>
<evidence type="ECO:0000313" key="2">
    <source>
        <dbReference type="EMBL" id="KAK1772502.1"/>
    </source>
</evidence>
<evidence type="ECO:0000256" key="1">
    <source>
        <dbReference type="SAM" id="MobiDB-lite"/>
    </source>
</evidence>
<dbReference type="AlphaFoldDB" id="A0AAJ0CAD9"/>